<comment type="caution">
    <text evidence="13">The sequence shown here is derived from an EMBL/GenBank/DDBJ whole genome shotgun (WGS) entry which is preliminary data.</text>
</comment>
<comment type="caution">
    <text evidence="10">Lacks conserved residue(s) required for the propagation of feature annotation.</text>
</comment>
<dbReference type="GO" id="GO:0019706">
    <property type="term" value="F:protein-cysteine S-palmitoyltransferase activity"/>
    <property type="evidence" value="ECO:0007669"/>
    <property type="project" value="UniProtKB-EC"/>
</dbReference>
<keyword evidence="7 10" id="KW-1133">Transmembrane helix</keyword>
<dbReference type="PANTHER" id="PTHR12932:SF16">
    <property type="entry name" value="TUBULIN POLYMERIZATION-PROMOTING PROTEIN FAMILY MEMBER 3"/>
    <property type="match status" value="1"/>
</dbReference>
<evidence type="ECO:0000256" key="1">
    <source>
        <dbReference type="ARBA" id="ARBA00004141"/>
    </source>
</evidence>
<dbReference type="GO" id="GO:0016020">
    <property type="term" value="C:membrane"/>
    <property type="evidence" value="ECO:0007669"/>
    <property type="project" value="UniProtKB-SubCell"/>
</dbReference>
<feature type="compositionally biased region" description="Polar residues" evidence="11">
    <location>
        <begin position="369"/>
        <end position="379"/>
    </location>
</feature>
<dbReference type="AlphaFoldDB" id="A0A0Q3P2Q8"/>
<comment type="similarity">
    <text evidence="3">Belongs to the TPPP family.</text>
</comment>
<feature type="transmembrane region" description="Helical" evidence="10">
    <location>
        <begin position="125"/>
        <end position="149"/>
    </location>
</feature>
<evidence type="ECO:0000256" key="3">
    <source>
        <dbReference type="ARBA" id="ARBA00010994"/>
    </source>
</evidence>
<reference evidence="13 14" key="1">
    <citation type="submission" date="2015-10" db="EMBL/GenBank/DDBJ databases">
        <authorList>
            <person name="Gilbert D.G."/>
        </authorList>
    </citation>
    <scope>NUCLEOTIDE SEQUENCE [LARGE SCALE GENOMIC DNA]</scope>
    <source>
        <strain evidence="13">FVVF132</strain>
    </source>
</reference>
<dbReference type="EMBL" id="LMAW01002996">
    <property type="protein sequence ID" value="KQK74851.1"/>
    <property type="molecule type" value="Genomic_DNA"/>
</dbReference>
<dbReference type="GO" id="GO:0015631">
    <property type="term" value="F:tubulin binding"/>
    <property type="evidence" value="ECO:0007669"/>
    <property type="project" value="InterPro"/>
</dbReference>
<gene>
    <name evidence="13" type="ORF">AAES_152086</name>
</gene>
<feature type="region of interest" description="Disordered" evidence="11">
    <location>
        <begin position="564"/>
        <end position="586"/>
    </location>
</feature>
<evidence type="ECO:0000256" key="8">
    <source>
        <dbReference type="ARBA" id="ARBA00023136"/>
    </source>
</evidence>
<feature type="compositionally biased region" description="Basic residues" evidence="11">
    <location>
        <begin position="388"/>
        <end position="397"/>
    </location>
</feature>
<feature type="domain" description="Palmitoyltransferase DHHC" evidence="12">
    <location>
        <begin position="78"/>
        <end position="151"/>
    </location>
</feature>
<keyword evidence="10" id="KW-0012">Acyltransferase</keyword>
<dbReference type="GO" id="GO:0005874">
    <property type="term" value="C:microtubule"/>
    <property type="evidence" value="ECO:0007669"/>
    <property type="project" value="UniProtKB-KW"/>
</dbReference>
<evidence type="ECO:0000256" key="6">
    <source>
        <dbReference type="ARBA" id="ARBA00022701"/>
    </source>
</evidence>
<evidence type="ECO:0000313" key="13">
    <source>
        <dbReference type="EMBL" id="KQK74851.1"/>
    </source>
</evidence>
<dbReference type="Pfam" id="PF01529">
    <property type="entry name" value="DHHC"/>
    <property type="match status" value="1"/>
</dbReference>
<feature type="compositionally biased region" description="Basic and acidic residues" evidence="11">
    <location>
        <begin position="567"/>
        <end position="586"/>
    </location>
</feature>
<comment type="catalytic activity">
    <reaction evidence="10">
        <text>L-cysteinyl-[protein] + hexadecanoyl-CoA = S-hexadecanoyl-L-cysteinyl-[protein] + CoA</text>
        <dbReference type="Rhea" id="RHEA:36683"/>
        <dbReference type="Rhea" id="RHEA-COMP:10131"/>
        <dbReference type="Rhea" id="RHEA-COMP:11032"/>
        <dbReference type="ChEBI" id="CHEBI:29950"/>
        <dbReference type="ChEBI" id="CHEBI:57287"/>
        <dbReference type="ChEBI" id="CHEBI:57379"/>
        <dbReference type="ChEBI" id="CHEBI:74151"/>
        <dbReference type="EC" id="2.3.1.225"/>
    </reaction>
</comment>
<dbReference type="PANTHER" id="PTHR12932">
    <property type="entry name" value="P25 ALPHA-RELATED"/>
    <property type="match status" value="1"/>
</dbReference>
<keyword evidence="10 13" id="KW-0808">Transferase</keyword>
<comment type="similarity">
    <text evidence="10">Belongs to the DHHC palmitoyltransferase family.</text>
</comment>
<keyword evidence="5 10" id="KW-0812">Transmembrane</keyword>
<dbReference type="InterPro" id="IPR011992">
    <property type="entry name" value="EF-hand-dom_pair"/>
</dbReference>
<dbReference type="GO" id="GO:0046785">
    <property type="term" value="P:microtubule polymerization"/>
    <property type="evidence" value="ECO:0007669"/>
    <property type="project" value="InterPro"/>
</dbReference>
<comment type="subcellular location">
    <subcellularLocation>
        <location evidence="2">Cytoplasm</location>
        <location evidence="2">Cytoskeleton</location>
    </subcellularLocation>
    <subcellularLocation>
        <location evidence="1">Membrane</location>
        <topology evidence="1">Multi-pass membrane protein</topology>
    </subcellularLocation>
</comment>
<organism evidence="13 14">
    <name type="scientific">Amazona aestiva</name>
    <name type="common">Blue-fronted Amazon parrot</name>
    <dbReference type="NCBI Taxonomy" id="12930"/>
    <lineage>
        <taxon>Eukaryota</taxon>
        <taxon>Metazoa</taxon>
        <taxon>Chordata</taxon>
        <taxon>Craniata</taxon>
        <taxon>Vertebrata</taxon>
        <taxon>Euteleostomi</taxon>
        <taxon>Archelosauria</taxon>
        <taxon>Archosauria</taxon>
        <taxon>Dinosauria</taxon>
        <taxon>Saurischia</taxon>
        <taxon>Theropoda</taxon>
        <taxon>Coelurosauria</taxon>
        <taxon>Aves</taxon>
        <taxon>Neognathae</taxon>
        <taxon>Neoaves</taxon>
        <taxon>Telluraves</taxon>
        <taxon>Australaves</taxon>
        <taxon>Psittaciformes</taxon>
        <taxon>Psittacidae</taxon>
        <taxon>Amazona</taxon>
    </lineage>
</organism>
<keyword evidence="4" id="KW-0963">Cytoplasm</keyword>
<evidence type="ECO:0000256" key="9">
    <source>
        <dbReference type="ARBA" id="ARBA00023212"/>
    </source>
</evidence>
<dbReference type="SUPFAM" id="SSF47473">
    <property type="entry name" value="EF-hand"/>
    <property type="match status" value="1"/>
</dbReference>
<sequence>MALTGCSFPKSLYGLKKRGSVPTVCTWGQILCPGVCFIYHLVVHLTAVSIDPADANVRAKNYLGPLATFNRNQHAHVIENHHCHVCDVNVSAKSKHCGTCNKCVCGFDHHCKWLNNCVGERNYRLFLNSVLSAILGLGLLLLIACYVFAEFFIDPMVLRSDHRFYVRNKLTTYEYILQHRFRQDVEEVENQQESGSYQMRSSQEADIFSGNPDYTDPGIQVGKFSTVTSGIGFSKLYAYRDEADPEQSSAPDLHFAVPSQLQKERRKLTREAPSSAVVSISKTHASPWPSFSDPQSEFTTMPDATTSPHGLHVFVPSFPLQAAVPPSSSSLIQAAGPPADYRLESAKSMDEIPVVQTCLGSVALHRPPRNNSSNSQHHPFSTDDPRGDRKKKLSSAHRHPGSLALFELYRDKSDRRETHIGEVVLMNSSPPISMAGSAEMASLEESFRKFAIYGDTKATGQEMNGKNWAKLCKDCKVTDGKSITSTDVDIVFSKVKGKTARVINYEEFKKALEELAPKRFKDKSKEEAYEAICQLVAGKEPINVGVTKAKTVGAVERLTDTSKYTGSHKERFDESGKGKGKSGRENIVDTSGYVSAYKNAGTYDAKVKK</sequence>
<dbReference type="InterPro" id="IPR008907">
    <property type="entry name" value="TPP/p25"/>
</dbReference>
<dbReference type="GO" id="GO:0032273">
    <property type="term" value="P:positive regulation of protein polymerization"/>
    <property type="evidence" value="ECO:0007669"/>
    <property type="project" value="TreeGrafter"/>
</dbReference>
<name>A0A0Q3P2Q8_AMAAE</name>
<dbReference type="InterPro" id="IPR001594">
    <property type="entry name" value="Palmitoyltrfase_DHHC"/>
</dbReference>
<dbReference type="GO" id="GO:0001578">
    <property type="term" value="P:microtubule bundle formation"/>
    <property type="evidence" value="ECO:0007669"/>
    <property type="project" value="TreeGrafter"/>
</dbReference>
<keyword evidence="8 10" id="KW-0472">Membrane</keyword>
<keyword evidence="6" id="KW-0493">Microtubule</keyword>
<evidence type="ECO:0000256" key="10">
    <source>
        <dbReference type="RuleBase" id="RU079119"/>
    </source>
</evidence>
<feature type="region of interest" description="Disordered" evidence="11">
    <location>
        <begin position="269"/>
        <end position="296"/>
    </location>
</feature>
<evidence type="ECO:0000313" key="14">
    <source>
        <dbReference type="Proteomes" id="UP000051836"/>
    </source>
</evidence>
<evidence type="ECO:0000256" key="4">
    <source>
        <dbReference type="ARBA" id="ARBA00022490"/>
    </source>
</evidence>
<evidence type="ECO:0000259" key="12">
    <source>
        <dbReference type="Pfam" id="PF01529"/>
    </source>
</evidence>
<protein>
    <recommendedName>
        <fullName evidence="10">Palmitoyltransferase</fullName>
        <ecNumber evidence="10">2.3.1.225</ecNumber>
    </recommendedName>
</protein>
<comment type="domain">
    <text evidence="10">The DHHC domain is required for palmitoyltransferase activity.</text>
</comment>
<dbReference type="Gene3D" id="1.10.238.10">
    <property type="entry name" value="EF-hand"/>
    <property type="match status" value="1"/>
</dbReference>
<dbReference type="Pfam" id="PF05517">
    <property type="entry name" value="p25-alpha"/>
    <property type="match status" value="1"/>
</dbReference>
<dbReference type="OrthoDB" id="9909019at2759"/>
<evidence type="ECO:0000256" key="2">
    <source>
        <dbReference type="ARBA" id="ARBA00004245"/>
    </source>
</evidence>
<dbReference type="Proteomes" id="UP000051836">
    <property type="component" value="Unassembled WGS sequence"/>
</dbReference>
<accession>A0A0Q3P2Q8</accession>
<evidence type="ECO:0000256" key="7">
    <source>
        <dbReference type="ARBA" id="ARBA00022989"/>
    </source>
</evidence>
<proteinExistence type="inferred from homology"/>
<dbReference type="EC" id="2.3.1.225" evidence="10"/>
<dbReference type="PROSITE" id="PS50216">
    <property type="entry name" value="DHHC"/>
    <property type="match status" value="1"/>
</dbReference>
<evidence type="ECO:0000256" key="11">
    <source>
        <dbReference type="SAM" id="MobiDB-lite"/>
    </source>
</evidence>
<keyword evidence="14" id="KW-1185">Reference proteome</keyword>
<keyword evidence="9" id="KW-0206">Cytoskeleton</keyword>
<evidence type="ECO:0000256" key="5">
    <source>
        <dbReference type="ARBA" id="ARBA00022692"/>
    </source>
</evidence>
<dbReference type="FunFam" id="1.10.238.10:FF:000057">
    <property type="entry name" value="Tubulin polymerization-promoting protein family member 3"/>
    <property type="match status" value="1"/>
</dbReference>
<feature type="region of interest" description="Disordered" evidence="11">
    <location>
        <begin position="364"/>
        <end position="397"/>
    </location>
</feature>